<protein>
    <recommendedName>
        <fullName evidence="2">Antitoxin</fullName>
    </recommendedName>
</protein>
<dbReference type="NCBIfam" id="TIGR01552">
    <property type="entry name" value="phd_fam"/>
    <property type="match status" value="1"/>
</dbReference>
<sequence>MSEWALQDAKNRFSAVVDAALAGKPQTVTRRGTPAVVVVAVEDYKRLCQAEKDRAPTFVDHLLAFPQGGEEFERMPLEARPLDI</sequence>
<accession>A0A6B1DS50</accession>
<comment type="caution">
    <text evidence="3">The sequence shown here is derived from an EMBL/GenBank/DDBJ whole genome shotgun (WGS) entry which is preliminary data.</text>
</comment>
<dbReference type="Gene3D" id="3.40.1620.10">
    <property type="entry name" value="YefM-like domain"/>
    <property type="match status" value="1"/>
</dbReference>
<comment type="similarity">
    <text evidence="1 2">Belongs to the phD/YefM antitoxin family.</text>
</comment>
<dbReference type="Pfam" id="PF02604">
    <property type="entry name" value="PhdYeFM_antitox"/>
    <property type="match status" value="1"/>
</dbReference>
<name>A0A6B1DS50_9CHLR</name>
<evidence type="ECO:0000313" key="3">
    <source>
        <dbReference type="EMBL" id="MYD89706.1"/>
    </source>
</evidence>
<evidence type="ECO:0000256" key="1">
    <source>
        <dbReference type="ARBA" id="ARBA00009981"/>
    </source>
</evidence>
<dbReference type="AlphaFoldDB" id="A0A6B1DS50"/>
<organism evidence="3">
    <name type="scientific">Caldilineaceae bacterium SB0662_bin_9</name>
    <dbReference type="NCBI Taxonomy" id="2605258"/>
    <lineage>
        <taxon>Bacteria</taxon>
        <taxon>Bacillati</taxon>
        <taxon>Chloroflexota</taxon>
        <taxon>Caldilineae</taxon>
        <taxon>Caldilineales</taxon>
        <taxon>Caldilineaceae</taxon>
    </lineage>
</organism>
<dbReference type="EMBL" id="VXPY01000032">
    <property type="protein sequence ID" value="MYD89706.1"/>
    <property type="molecule type" value="Genomic_DNA"/>
</dbReference>
<comment type="function">
    <text evidence="2">Antitoxin component of a type II toxin-antitoxin (TA) system.</text>
</comment>
<dbReference type="InterPro" id="IPR036165">
    <property type="entry name" value="YefM-like_sf"/>
</dbReference>
<proteinExistence type="inferred from homology"/>
<dbReference type="InterPro" id="IPR006442">
    <property type="entry name" value="Antitoxin_Phd/YefM"/>
</dbReference>
<evidence type="ECO:0000256" key="2">
    <source>
        <dbReference type="RuleBase" id="RU362080"/>
    </source>
</evidence>
<dbReference type="SUPFAM" id="SSF143120">
    <property type="entry name" value="YefM-like"/>
    <property type="match status" value="1"/>
</dbReference>
<gene>
    <name evidence="3" type="ORF">F4Y08_05115</name>
</gene>
<reference evidence="3" key="1">
    <citation type="submission" date="2019-09" db="EMBL/GenBank/DDBJ databases">
        <title>Characterisation of the sponge microbiome using genome-centric metagenomics.</title>
        <authorList>
            <person name="Engelberts J.P."/>
            <person name="Robbins S.J."/>
            <person name="De Goeij J.M."/>
            <person name="Aranda M."/>
            <person name="Bell S.C."/>
            <person name="Webster N.S."/>
        </authorList>
    </citation>
    <scope>NUCLEOTIDE SEQUENCE</scope>
    <source>
        <strain evidence="3">SB0662_bin_9</strain>
    </source>
</reference>